<reference evidence="9 10" key="1">
    <citation type="submission" date="2018-06" db="EMBL/GenBank/DDBJ databases">
        <title>Complete Genomes of Monosporascus.</title>
        <authorList>
            <person name="Robinson A.J."/>
            <person name="Natvig D.O."/>
        </authorList>
    </citation>
    <scope>NUCLEOTIDE SEQUENCE [LARGE SCALE GENOMIC DNA]</scope>
    <source>
        <strain evidence="9 10">CBS 110550</strain>
    </source>
</reference>
<keyword evidence="10" id="KW-1185">Reference proteome</keyword>
<dbReference type="GO" id="GO:0008168">
    <property type="term" value="F:methyltransferase activity"/>
    <property type="evidence" value="ECO:0007669"/>
    <property type="project" value="TreeGrafter"/>
</dbReference>
<evidence type="ECO:0000256" key="6">
    <source>
        <dbReference type="SAM" id="MobiDB-lite"/>
    </source>
</evidence>
<evidence type="ECO:0000313" key="10">
    <source>
        <dbReference type="Proteomes" id="UP000293360"/>
    </source>
</evidence>
<comment type="similarity">
    <text evidence="5">Belongs to the methyltransferase superfamily. LaeA methyltransferase family.</text>
</comment>
<dbReference type="InterPro" id="IPR029063">
    <property type="entry name" value="SAM-dependent_MTases_sf"/>
</dbReference>
<feature type="domain" description="Methyltransferase" evidence="7">
    <location>
        <begin position="45"/>
        <end position="141"/>
    </location>
</feature>
<evidence type="ECO:0000256" key="4">
    <source>
        <dbReference type="ARBA" id="ARBA00023136"/>
    </source>
</evidence>
<keyword evidence="3" id="KW-1133">Transmembrane helix</keyword>
<protein>
    <recommendedName>
        <fullName evidence="11">Methyltransferase domain-containing protein</fullName>
    </recommendedName>
</protein>
<organism evidence="9 10">
    <name type="scientific">Monosporascus ibericus</name>
    <dbReference type="NCBI Taxonomy" id="155417"/>
    <lineage>
        <taxon>Eukaryota</taxon>
        <taxon>Fungi</taxon>
        <taxon>Dikarya</taxon>
        <taxon>Ascomycota</taxon>
        <taxon>Pezizomycotina</taxon>
        <taxon>Sordariomycetes</taxon>
        <taxon>Xylariomycetidae</taxon>
        <taxon>Xylariales</taxon>
        <taxon>Xylariales incertae sedis</taxon>
        <taxon>Monosporascus</taxon>
    </lineage>
</organism>
<evidence type="ECO:0000256" key="3">
    <source>
        <dbReference type="ARBA" id="ARBA00022989"/>
    </source>
</evidence>
<dbReference type="OrthoDB" id="184880at2759"/>
<dbReference type="CDD" id="cd02440">
    <property type="entry name" value="AdoMet_MTases"/>
    <property type="match status" value="1"/>
</dbReference>
<evidence type="ECO:0000256" key="1">
    <source>
        <dbReference type="ARBA" id="ARBA00004141"/>
    </source>
</evidence>
<dbReference type="PANTHER" id="PTHR43591:SF105">
    <property type="entry name" value="METHYLTRANSFERASE DOMAIN-CONTAINING PROTEIN-RELATED"/>
    <property type="match status" value="1"/>
</dbReference>
<accession>A0A4Q4TDE7</accession>
<evidence type="ECO:0008006" key="11">
    <source>
        <dbReference type="Google" id="ProtNLM"/>
    </source>
</evidence>
<dbReference type="AlphaFoldDB" id="A0A4Q4TDE7"/>
<dbReference type="SUPFAM" id="SSF53335">
    <property type="entry name" value="S-adenosyl-L-methionine-dependent methyltransferases"/>
    <property type="match status" value="2"/>
</dbReference>
<feature type="region of interest" description="Disordered" evidence="6">
    <location>
        <begin position="532"/>
        <end position="554"/>
    </location>
</feature>
<dbReference type="InterPro" id="IPR041698">
    <property type="entry name" value="Methyltransf_25"/>
</dbReference>
<dbReference type="PANTHER" id="PTHR43591">
    <property type="entry name" value="METHYLTRANSFERASE"/>
    <property type="match status" value="1"/>
</dbReference>
<comment type="subcellular location">
    <subcellularLocation>
        <location evidence="1">Membrane</location>
        <topology evidence="1">Multi-pass membrane protein</topology>
    </subcellularLocation>
</comment>
<sequence length="848" mass="94788">MSFVPKQAYAPNADLYEEIVGDSTSYIAEKFLELTQPFPPDAIIHDNGCGGGQVIEKIMETQPPPTIQIEATDIDPTQIDNCTRAAAAAGWPARVTEMAAESLDFADNTFTHSFSNLLLFATRNTGVDASMEIYRTLKPGGIAVATWFSSIPHQEIVKEVHYELRGPDIPLPHGMPDAWYNSGYLRSVIEKGGFQPEKIQMFTVDTFCNIPDLRRWVTILWSYIGCPANGWAPADEERWDEAIRTVIRKLEESPAYESKDKGGILSMKVNRLRSQHRLLKHEMDGRLVFAPIDFSRAGLRIFDSATADGTWLRDLCNDIPNGIANKYVGIDIETSFVPERLEPWLEIENQSMQQHFREEWTNSFDLVHMRFGLAAATEWGPQKVVSNLATLVKPGGWIQLVEADWEDYAGCGPVLAELFTLFGEVFDKMGTGADYSQKLGDWMSENSLQNVETKTIPIRVGAKNPTAEFGRVGTEVICQAATSLTKIASTMISTSSSTEALHTLVPRLREELNSQGGLHRIKAVRRSSHLEHQQADASMASSATATGNHELREPKGSPWPHYALMGLHILLLAGPPFRYRRTVATLGTVTLIALCWRHPNFTSDFGAAQPFSIAWSTYLATLEKIVLLPPGATPETSFWRVDRPAREATAYAAYGLRKVWWALVLVFNMRGIRWNHQVKNVPAVPSADARSRARFCARRLVAAGYYLVMADLASQAAVRIFYTNEDSLRRGEVDSKYLTIWDERSFVWSFVRALTFAVQPYYMLQLQYTAFSIAAVATALSKPADWPPSFGVLSEATSVRAFWGSYWHQTLRLEDGIKQVWSRWIGGPNAEKSLFVRVTGCIFGTMGS</sequence>
<dbReference type="InterPro" id="IPR032805">
    <property type="entry name" value="Wax_synthase_dom"/>
</dbReference>
<evidence type="ECO:0000256" key="2">
    <source>
        <dbReference type="ARBA" id="ARBA00022692"/>
    </source>
</evidence>
<evidence type="ECO:0000313" key="9">
    <source>
        <dbReference type="EMBL" id="RYP04568.1"/>
    </source>
</evidence>
<evidence type="ECO:0000256" key="5">
    <source>
        <dbReference type="ARBA" id="ARBA00038158"/>
    </source>
</evidence>
<gene>
    <name evidence="9" type="ORF">DL764_004376</name>
</gene>
<feature type="domain" description="Wax synthase" evidence="8">
    <location>
        <begin position="786"/>
        <end position="813"/>
    </location>
</feature>
<dbReference type="GO" id="GO:0016020">
    <property type="term" value="C:membrane"/>
    <property type="evidence" value="ECO:0007669"/>
    <property type="project" value="UniProtKB-SubCell"/>
</dbReference>
<dbReference type="Proteomes" id="UP000293360">
    <property type="component" value="Unassembled WGS sequence"/>
</dbReference>
<evidence type="ECO:0000259" key="7">
    <source>
        <dbReference type="Pfam" id="PF13649"/>
    </source>
</evidence>
<proteinExistence type="inferred from homology"/>
<dbReference type="STRING" id="155417.A0A4Q4TDE7"/>
<keyword evidence="2" id="KW-0812">Transmembrane</keyword>
<evidence type="ECO:0000259" key="8">
    <source>
        <dbReference type="Pfam" id="PF13813"/>
    </source>
</evidence>
<dbReference type="Gene3D" id="3.40.50.150">
    <property type="entry name" value="Vaccinia Virus protein VP39"/>
    <property type="match status" value="2"/>
</dbReference>
<keyword evidence="4" id="KW-0472">Membrane</keyword>
<dbReference type="Pfam" id="PF13649">
    <property type="entry name" value="Methyltransf_25"/>
    <property type="match status" value="1"/>
</dbReference>
<name>A0A4Q4TDE7_9PEZI</name>
<comment type="caution">
    <text evidence="9">The sequence shown here is derived from an EMBL/GenBank/DDBJ whole genome shotgun (WGS) entry which is preliminary data.</text>
</comment>
<dbReference type="EMBL" id="QJNU01000205">
    <property type="protein sequence ID" value="RYP04568.1"/>
    <property type="molecule type" value="Genomic_DNA"/>
</dbReference>
<dbReference type="Pfam" id="PF13813">
    <property type="entry name" value="MBOAT_2"/>
    <property type="match status" value="1"/>
</dbReference>
<feature type="compositionally biased region" description="Low complexity" evidence="6">
    <location>
        <begin position="535"/>
        <end position="546"/>
    </location>
</feature>